<dbReference type="PROSITE" id="PS51781">
    <property type="entry name" value="SH3B"/>
    <property type="match status" value="2"/>
</dbReference>
<dbReference type="GO" id="GO:0071555">
    <property type="term" value="P:cell wall organization"/>
    <property type="evidence" value="ECO:0007669"/>
    <property type="project" value="UniProtKB-KW"/>
</dbReference>
<dbReference type="PANTHER" id="PTHR30404:SF7">
    <property type="entry name" value="CELL WALL AMIDASE LYTH-RELATED"/>
    <property type="match status" value="1"/>
</dbReference>
<accession>A0A1I0G7Z4</accession>
<protein>
    <submittedName>
        <fullName evidence="4">N-acetylmuramoyl-L-alanine amidase</fullName>
    </submittedName>
</protein>
<dbReference type="Gene3D" id="2.30.30.40">
    <property type="entry name" value="SH3 Domains"/>
    <property type="match status" value="2"/>
</dbReference>
<dbReference type="SMART" id="SM00287">
    <property type="entry name" value="SH3b"/>
    <property type="match status" value="2"/>
</dbReference>
<evidence type="ECO:0000256" key="2">
    <source>
        <dbReference type="ARBA" id="ARBA00023316"/>
    </source>
</evidence>
<dbReference type="EMBL" id="FOHJ01000006">
    <property type="protein sequence ID" value="SET66813.1"/>
    <property type="molecule type" value="Genomic_DNA"/>
</dbReference>
<evidence type="ECO:0000256" key="1">
    <source>
        <dbReference type="ARBA" id="ARBA00022801"/>
    </source>
</evidence>
<dbReference type="CDD" id="cd02696">
    <property type="entry name" value="MurNAc-LAA"/>
    <property type="match status" value="1"/>
</dbReference>
<evidence type="ECO:0000259" key="3">
    <source>
        <dbReference type="PROSITE" id="PS51781"/>
    </source>
</evidence>
<dbReference type="GO" id="GO:0030288">
    <property type="term" value="C:outer membrane-bounded periplasmic space"/>
    <property type="evidence" value="ECO:0007669"/>
    <property type="project" value="TreeGrafter"/>
</dbReference>
<dbReference type="SMART" id="SM00646">
    <property type="entry name" value="Ami_3"/>
    <property type="match status" value="1"/>
</dbReference>
<dbReference type="PANTHER" id="PTHR30404">
    <property type="entry name" value="N-ACETYLMURAMOYL-L-ALANINE AMIDASE"/>
    <property type="match status" value="1"/>
</dbReference>
<gene>
    <name evidence="4" type="ORF">SAMN05421676_106253</name>
</gene>
<dbReference type="GO" id="GO:0009253">
    <property type="term" value="P:peptidoglycan catabolic process"/>
    <property type="evidence" value="ECO:0007669"/>
    <property type="project" value="InterPro"/>
</dbReference>
<keyword evidence="2" id="KW-0961">Cell wall biogenesis/degradation</keyword>
<dbReference type="Pfam" id="PF08239">
    <property type="entry name" value="SH3_3"/>
    <property type="match status" value="2"/>
</dbReference>
<dbReference type="InterPro" id="IPR003646">
    <property type="entry name" value="SH3-like_bac-type"/>
</dbReference>
<dbReference type="SUPFAM" id="SSF53187">
    <property type="entry name" value="Zn-dependent exopeptidases"/>
    <property type="match status" value="1"/>
</dbReference>
<reference evidence="5" key="1">
    <citation type="submission" date="2016-10" db="EMBL/GenBank/DDBJ databases">
        <authorList>
            <person name="Varghese N."/>
            <person name="Submissions S."/>
        </authorList>
    </citation>
    <scope>NUCLEOTIDE SEQUENCE [LARGE SCALE GENOMIC DNA]</scope>
    <source>
        <strain evidence="5">CGMCC 1.3566</strain>
    </source>
</reference>
<keyword evidence="5" id="KW-1185">Reference proteome</keyword>
<dbReference type="Pfam" id="PF01520">
    <property type="entry name" value="Amidase_3"/>
    <property type="match status" value="1"/>
</dbReference>
<dbReference type="OrthoDB" id="9806267at2"/>
<organism evidence="4 5">
    <name type="scientific">Salinibacillus kushneri</name>
    <dbReference type="NCBI Taxonomy" id="237682"/>
    <lineage>
        <taxon>Bacteria</taxon>
        <taxon>Bacillati</taxon>
        <taxon>Bacillota</taxon>
        <taxon>Bacilli</taxon>
        <taxon>Bacillales</taxon>
        <taxon>Bacillaceae</taxon>
        <taxon>Salinibacillus</taxon>
    </lineage>
</organism>
<proteinExistence type="predicted"/>
<feature type="domain" description="SH3b" evidence="3">
    <location>
        <begin position="100"/>
        <end position="164"/>
    </location>
</feature>
<keyword evidence="1" id="KW-0378">Hydrolase</keyword>
<dbReference type="InterPro" id="IPR017293">
    <property type="entry name" value="N-acetylmuramoyl-L-ala_amidase"/>
</dbReference>
<dbReference type="STRING" id="237682.SAMN05421676_106253"/>
<dbReference type="PIRSF" id="PIRSF037846">
    <property type="entry name" value="Autolysin_YrvJ_prd"/>
    <property type="match status" value="1"/>
</dbReference>
<dbReference type="InterPro" id="IPR002508">
    <property type="entry name" value="MurNAc-LAA_cat"/>
</dbReference>
<dbReference type="Proteomes" id="UP000199095">
    <property type="component" value="Unassembled WGS sequence"/>
</dbReference>
<sequence>MRKNTIISLIIIMLLSISGFLITQSQQSSVSAEEAVITVDDLNIRKGPGMEYEILGQANQNASVQILDQSGNWAKIQFQNTEGWVSRDYIRKRSDQNQSKKVVQISVTDANVGVHSNPSLSSEIIQKVSTEQSFPIVDEEKGWYQIQLSNGDQGWIGKWLVDSNLDTDKPVIGKANTLEGKVIVIDAGHGGADTGTISASGNYEKYITTITAQSLEKKLKTLGARPVMTRTDDTFLTLENRVAHAQAYQADAFISIHYNSAPQFPNVNGIGTYYYHDRQKSLASSIHQKVLEATGAKDRKVTFGNFLVIRENQQPATLIELGFLSNAQEEAKINTMTFQEKATNGIIRGLIDYFQ</sequence>
<evidence type="ECO:0000313" key="5">
    <source>
        <dbReference type="Proteomes" id="UP000199095"/>
    </source>
</evidence>
<evidence type="ECO:0000313" key="4">
    <source>
        <dbReference type="EMBL" id="SET66813.1"/>
    </source>
</evidence>
<dbReference type="InterPro" id="IPR050695">
    <property type="entry name" value="N-acetylmuramoyl_amidase_3"/>
</dbReference>
<dbReference type="AlphaFoldDB" id="A0A1I0G7Z4"/>
<name>A0A1I0G7Z4_9BACI</name>
<feature type="domain" description="SH3b" evidence="3">
    <location>
        <begin position="32"/>
        <end position="94"/>
    </location>
</feature>
<dbReference type="Gene3D" id="3.40.630.40">
    <property type="entry name" value="Zn-dependent exopeptidases"/>
    <property type="match status" value="1"/>
</dbReference>
<dbReference type="GO" id="GO:0008745">
    <property type="term" value="F:N-acetylmuramoyl-L-alanine amidase activity"/>
    <property type="evidence" value="ECO:0007669"/>
    <property type="project" value="InterPro"/>
</dbReference>